<proteinExistence type="predicted"/>
<protein>
    <recommendedName>
        <fullName evidence="4">Fungal calcium binding protein domain-containing protein</fullName>
    </recommendedName>
</protein>
<evidence type="ECO:0008006" key="4">
    <source>
        <dbReference type="Google" id="ProtNLM"/>
    </source>
</evidence>
<reference evidence="2" key="2">
    <citation type="submission" date="2023-06" db="EMBL/GenBank/DDBJ databases">
        <authorList>
            <consortium name="Lawrence Berkeley National Laboratory"/>
            <person name="Haridas S."/>
            <person name="Hensen N."/>
            <person name="Bonometti L."/>
            <person name="Westerberg I."/>
            <person name="Brannstrom I.O."/>
            <person name="Guillou S."/>
            <person name="Cros-Aarteil S."/>
            <person name="Calhoun S."/>
            <person name="Kuo A."/>
            <person name="Mondo S."/>
            <person name="Pangilinan J."/>
            <person name="Riley R."/>
            <person name="LaButti K."/>
            <person name="Andreopoulos B."/>
            <person name="Lipzen A."/>
            <person name="Chen C."/>
            <person name="Yanf M."/>
            <person name="Daum C."/>
            <person name="Ng V."/>
            <person name="Clum A."/>
            <person name="Steindorff A."/>
            <person name="Ohm R."/>
            <person name="Martin F."/>
            <person name="Silar P."/>
            <person name="Natvig D."/>
            <person name="Lalanne C."/>
            <person name="Gautier V."/>
            <person name="Ament-velasquez S.L."/>
            <person name="Kruys A."/>
            <person name="Hutchinson M.I."/>
            <person name="Powell A.J."/>
            <person name="Barry K."/>
            <person name="Miller A.N."/>
            <person name="Grigoriev I.V."/>
            <person name="Debuchy R."/>
            <person name="Gladieux P."/>
            <person name="Thoren M.H."/>
            <person name="Johannesson H."/>
        </authorList>
    </citation>
    <scope>NUCLEOTIDE SEQUENCE</scope>
    <source>
        <strain evidence="2">CBS 232.78</strain>
    </source>
</reference>
<sequence length="108" mass="11547">MKFTAIISVLALLAPAMAAPSSEISSMDVTPRAAEYTINEAEVFAFAAPQSCKILSCIDVISEAVCIVKAIDNEDWKGILTCAKKKELCGCAGCYNKLGDFLEKYGIC</sequence>
<keyword evidence="1" id="KW-0732">Signal</keyword>
<accession>A0AAE0K1D8</accession>
<feature type="chain" id="PRO_5042215845" description="Fungal calcium binding protein domain-containing protein" evidence="1">
    <location>
        <begin position="19"/>
        <end position="108"/>
    </location>
</feature>
<dbReference type="AlphaFoldDB" id="A0AAE0K1D8"/>
<organism evidence="2 3">
    <name type="scientific">Podospora didyma</name>
    <dbReference type="NCBI Taxonomy" id="330526"/>
    <lineage>
        <taxon>Eukaryota</taxon>
        <taxon>Fungi</taxon>
        <taxon>Dikarya</taxon>
        <taxon>Ascomycota</taxon>
        <taxon>Pezizomycotina</taxon>
        <taxon>Sordariomycetes</taxon>
        <taxon>Sordariomycetidae</taxon>
        <taxon>Sordariales</taxon>
        <taxon>Podosporaceae</taxon>
        <taxon>Podospora</taxon>
    </lineage>
</organism>
<gene>
    <name evidence="2" type="ORF">B0H63DRAFT_535884</name>
</gene>
<evidence type="ECO:0000256" key="1">
    <source>
        <dbReference type="SAM" id="SignalP"/>
    </source>
</evidence>
<reference evidence="2" key="1">
    <citation type="journal article" date="2023" name="Mol. Phylogenet. Evol.">
        <title>Genome-scale phylogeny and comparative genomics of the fungal order Sordariales.</title>
        <authorList>
            <person name="Hensen N."/>
            <person name="Bonometti L."/>
            <person name="Westerberg I."/>
            <person name="Brannstrom I.O."/>
            <person name="Guillou S."/>
            <person name="Cros-Aarteil S."/>
            <person name="Calhoun S."/>
            <person name="Haridas S."/>
            <person name="Kuo A."/>
            <person name="Mondo S."/>
            <person name="Pangilinan J."/>
            <person name="Riley R."/>
            <person name="LaButti K."/>
            <person name="Andreopoulos B."/>
            <person name="Lipzen A."/>
            <person name="Chen C."/>
            <person name="Yan M."/>
            <person name="Daum C."/>
            <person name="Ng V."/>
            <person name="Clum A."/>
            <person name="Steindorff A."/>
            <person name="Ohm R.A."/>
            <person name="Martin F."/>
            <person name="Silar P."/>
            <person name="Natvig D.O."/>
            <person name="Lalanne C."/>
            <person name="Gautier V."/>
            <person name="Ament-Velasquez S.L."/>
            <person name="Kruys A."/>
            <person name="Hutchinson M.I."/>
            <person name="Powell A.J."/>
            <person name="Barry K."/>
            <person name="Miller A.N."/>
            <person name="Grigoriev I.V."/>
            <person name="Debuchy R."/>
            <person name="Gladieux P."/>
            <person name="Hiltunen Thoren M."/>
            <person name="Johannesson H."/>
        </authorList>
    </citation>
    <scope>NUCLEOTIDE SEQUENCE</scope>
    <source>
        <strain evidence="2">CBS 232.78</strain>
    </source>
</reference>
<keyword evidence="3" id="KW-1185">Reference proteome</keyword>
<evidence type="ECO:0000313" key="3">
    <source>
        <dbReference type="Proteomes" id="UP001285441"/>
    </source>
</evidence>
<evidence type="ECO:0000313" key="2">
    <source>
        <dbReference type="EMBL" id="KAK3367780.1"/>
    </source>
</evidence>
<feature type="signal peptide" evidence="1">
    <location>
        <begin position="1"/>
        <end position="18"/>
    </location>
</feature>
<name>A0AAE0K1D8_9PEZI</name>
<dbReference type="Proteomes" id="UP001285441">
    <property type="component" value="Unassembled WGS sequence"/>
</dbReference>
<dbReference type="EMBL" id="JAULSW010000011">
    <property type="protein sequence ID" value="KAK3367780.1"/>
    <property type="molecule type" value="Genomic_DNA"/>
</dbReference>
<comment type="caution">
    <text evidence="2">The sequence shown here is derived from an EMBL/GenBank/DDBJ whole genome shotgun (WGS) entry which is preliminary data.</text>
</comment>